<dbReference type="PANTHER" id="PTHR43591:SF24">
    <property type="entry name" value="2-METHOXY-6-POLYPRENYL-1,4-BENZOQUINOL METHYLASE, MITOCHONDRIAL"/>
    <property type="match status" value="1"/>
</dbReference>
<evidence type="ECO:0000259" key="1">
    <source>
        <dbReference type="Pfam" id="PF08241"/>
    </source>
</evidence>
<sequence length="187" mass="19925">MSFLGRPIPRMVELAGEGTRGLGRVLEVAAGTGLVTPALANGAAEVIATDYSAAMVATLEQRVRNARIANVRCEQADLYALRFDDESFDAVVAANVLHLVPDLPGALAALCRVVRRGGRIIVPTYCHDETALSWVVSRALALTGFPGHRRFTATSLRQAVEDAGIRVTRIETLPGLIPIGYVEGTFG</sequence>
<dbReference type="Proteomes" id="UP000249061">
    <property type="component" value="Unassembled WGS sequence"/>
</dbReference>
<dbReference type="GO" id="GO:0032259">
    <property type="term" value="P:methylation"/>
    <property type="evidence" value="ECO:0007669"/>
    <property type="project" value="UniProtKB-KW"/>
</dbReference>
<proteinExistence type="predicted"/>
<accession>A0A2W5U4L7</accession>
<feature type="domain" description="Methyltransferase type 11" evidence="1">
    <location>
        <begin position="26"/>
        <end position="122"/>
    </location>
</feature>
<dbReference type="GO" id="GO:0008757">
    <property type="term" value="F:S-adenosylmethionine-dependent methyltransferase activity"/>
    <property type="evidence" value="ECO:0007669"/>
    <property type="project" value="InterPro"/>
</dbReference>
<comment type="caution">
    <text evidence="2">The sequence shown here is derived from an EMBL/GenBank/DDBJ whole genome shotgun (WGS) entry which is preliminary data.</text>
</comment>
<dbReference type="Gene3D" id="3.40.50.150">
    <property type="entry name" value="Vaccinia Virus protein VP39"/>
    <property type="match status" value="1"/>
</dbReference>
<name>A0A2W5U4L7_9BACT</name>
<evidence type="ECO:0000313" key="3">
    <source>
        <dbReference type="Proteomes" id="UP000249061"/>
    </source>
</evidence>
<dbReference type="InterPro" id="IPR013216">
    <property type="entry name" value="Methyltransf_11"/>
</dbReference>
<protein>
    <submittedName>
        <fullName evidence="2">Class I SAM-dependent methyltransferase</fullName>
    </submittedName>
</protein>
<keyword evidence="2" id="KW-0489">Methyltransferase</keyword>
<organism evidence="2 3">
    <name type="scientific">Archangium gephyra</name>
    <dbReference type="NCBI Taxonomy" id="48"/>
    <lineage>
        <taxon>Bacteria</taxon>
        <taxon>Pseudomonadati</taxon>
        <taxon>Myxococcota</taxon>
        <taxon>Myxococcia</taxon>
        <taxon>Myxococcales</taxon>
        <taxon>Cystobacterineae</taxon>
        <taxon>Archangiaceae</taxon>
        <taxon>Archangium</taxon>
    </lineage>
</organism>
<keyword evidence="2" id="KW-0808">Transferase</keyword>
<dbReference type="EMBL" id="QFQP01000077">
    <property type="protein sequence ID" value="PZR03668.1"/>
    <property type="molecule type" value="Genomic_DNA"/>
</dbReference>
<dbReference type="Pfam" id="PF08241">
    <property type="entry name" value="Methyltransf_11"/>
    <property type="match status" value="1"/>
</dbReference>
<dbReference type="AlphaFoldDB" id="A0A2W5U4L7"/>
<dbReference type="CDD" id="cd02440">
    <property type="entry name" value="AdoMet_MTases"/>
    <property type="match status" value="1"/>
</dbReference>
<gene>
    <name evidence="2" type="ORF">DI536_35645</name>
</gene>
<dbReference type="SUPFAM" id="SSF53335">
    <property type="entry name" value="S-adenosyl-L-methionine-dependent methyltransferases"/>
    <property type="match status" value="1"/>
</dbReference>
<dbReference type="InterPro" id="IPR029063">
    <property type="entry name" value="SAM-dependent_MTases_sf"/>
</dbReference>
<evidence type="ECO:0000313" key="2">
    <source>
        <dbReference type="EMBL" id="PZR03668.1"/>
    </source>
</evidence>
<reference evidence="2 3" key="1">
    <citation type="submission" date="2017-08" db="EMBL/GenBank/DDBJ databases">
        <title>Infants hospitalized years apart are colonized by the same room-sourced microbial strains.</title>
        <authorList>
            <person name="Brooks B."/>
            <person name="Olm M.R."/>
            <person name="Firek B.A."/>
            <person name="Baker R."/>
            <person name="Thomas B.C."/>
            <person name="Morowitz M.J."/>
            <person name="Banfield J.F."/>
        </authorList>
    </citation>
    <scope>NUCLEOTIDE SEQUENCE [LARGE SCALE GENOMIC DNA]</scope>
    <source>
        <strain evidence="2">S2_003_000_R2_14</strain>
    </source>
</reference>
<dbReference type="PANTHER" id="PTHR43591">
    <property type="entry name" value="METHYLTRANSFERASE"/>
    <property type="match status" value="1"/>
</dbReference>